<dbReference type="InterPro" id="IPR006517">
    <property type="entry name" value="Phage_terminase_lsu-like_C"/>
</dbReference>
<sequence length="501" mass="57984">MKPTYRKKIEQILSKLQTEVLPFNINEEEKKKRINKARDDFFNFFETYLPHYKENEFSTFHYELFEMIDTKSSPPHVVAIAAPRGFAKSTITSFAYVIWSVIFRKRNFIVIFSATDDLASDIVNFIRLELLYNKRIEQDFGKLLSGRLRENDFFANGVRVFSRSAKQMARGFKFRQFRPDLIILDDIETDEGAKTQKTTKELLGKILRGIYPAMAPEGTLVVIGTIIKRRSALGEILLNTDPLKPWANWQKKIYRALSVNIKGKYVSLWEERFPVKKLLAIKETIGTIEFEREFNNKPEEETSIFSESWFKYYETLPNDLIVASFVDPSVEATGDYKAIITIGLEKSTMRYFVIEVWLKKTSIKSMLSKVFDTYLKYRPSVVGFEANGFQKILAMEFEALCKEAGIRPPLKLVTHTTNKKERVIRLSTLFERGAIILKHPKEAKDDTQTLIEQLIFFPDSDVNDDGPDSLEGAISLLENYSSKTTFTPVKRRAVFDILRGF</sequence>
<dbReference type="RefSeq" id="WP_271435675.1">
    <property type="nucleotide sequence ID" value="NZ_CP073355.1"/>
</dbReference>
<dbReference type="NCBIfam" id="TIGR01630">
    <property type="entry name" value="psiM2_ORF9"/>
    <property type="match status" value="1"/>
</dbReference>
<dbReference type="Proteomes" id="UP001056539">
    <property type="component" value="Chromosome"/>
</dbReference>
<organism evidence="1 2">
    <name type="scientific">Thermospira aquatica</name>
    <dbReference type="NCBI Taxonomy" id="2828656"/>
    <lineage>
        <taxon>Bacteria</taxon>
        <taxon>Pseudomonadati</taxon>
        <taxon>Spirochaetota</taxon>
        <taxon>Spirochaetia</taxon>
        <taxon>Brevinematales</taxon>
        <taxon>Thermospiraceae</taxon>
        <taxon>Thermospira</taxon>
    </lineage>
</organism>
<dbReference type="AlphaFoldDB" id="A0AAX3BEK4"/>
<gene>
    <name evidence="1" type="primary">terL</name>
    <name evidence="1" type="ORF">KDW03_01730</name>
</gene>
<dbReference type="EMBL" id="CP073355">
    <property type="protein sequence ID" value="URA10548.1"/>
    <property type="molecule type" value="Genomic_DNA"/>
</dbReference>
<reference evidence="1" key="2">
    <citation type="submission" date="2022-06" db="EMBL/GenBank/DDBJ databases">
        <title>Thermospira aquatica gen. nov., sp. nov.</title>
        <authorList>
            <person name="Ben Ali Gam Z."/>
            <person name="Labat M."/>
        </authorList>
    </citation>
    <scope>NUCLEOTIDE SEQUENCE</scope>
    <source>
        <strain evidence="1">F1F22</strain>
    </source>
</reference>
<keyword evidence="2" id="KW-1185">Reference proteome</keyword>
<evidence type="ECO:0000313" key="1">
    <source>
        <dbReference type="EMBL" id="URA10548.1"/>
    </source>
</evidence>
<proteinExistence type="predicted"/>
<dbReference type="Gene3D" id="3.30.420.240">
    <property type="match status" value="1"/>
</dbReference>
<dbReference type="InterPro" id="IPR027417">
    <property type="entry name" value="P-loop_NTPase"/>
</dbReference>
<protein>
    <submittedName>
        <fullName evidence="1">Phage terminase large subunit</fullName>
    </submittedName>
</protein>
<dbReference type="KEGG" id="taqu:KDW03_01730"/>
<reference evidence="1" key="1">
    <citation type="submission" date="2021-04" db="EMBL/GenBank/DDBJ databases">
        <authorList>
            <person name="Postec A."/>
        </authorList>
    </citation>
    <scope>NUCLEOTIDE SEQUENCE</scope>
    <source>
        <strain evidence="1">F1F22</strain>
    </source>
</reference>
<accession>A0AAX3BEK4</accession>
<dbReference type="Gene3D" id="3.40.50.300">
    <property type="entry name" value="P-loop containing nucleotide triphosphate hydrolases"/>
    <property type="match status" value="1"/>
</dbReference>
<evidence type="ECO:0000313" key="2">
    <source>
        <dbReference type="Proteomes" id="UP001056539"/>
    </source>
</evidence>
<name>A0AAX3BEK4_9SPIR</name>